<dbReference type="HOGENOM" id="CLU_028644_3_0_9"/>
<dbReference type="PIRSF" id="PIRSF038984">
    <property type="entry name" value="FAD_binding_protein"/>
    <property type="match status" value="1"/>
</dbReference>
<dbReference type="GO" id="GO:0016491">
    <property type="term" value="F:oxidoreductase activity"/>
    <property type="evidence" value="ECO:0007669"/>
    <property type="project" value="InterPro"/>
</dbReference>
<evidence type="ECO:0000313" key="3">
    <source>
        <dbReference type="EMBL" id="EHL08932.1"/>
    </source>
</evidence>
<dbReference type="InterPro" id="IPR023753">
    <property type="entry name" value="FAD/NAD-binding_dom"/>
</dbReference>
<dbReference type="Pfam" id="PF07992">
    <property type="entry name" value="Pyr_redox_2"/>
    <property type="match status" value="1"/>
</dbReference>
<gene>
    <name evidence="3" type="ORF">HMPREF0322_00354</name>
</gene>
<dbReference type="PRINTS" id="PR00411">
    <property type="entry name" value="PNDRDTASEI"/>
</dbReference>
<dbReference type="InterPro" id="IPR049516">
    <property type="entry name" value="FAD-depend_C"/>
</dbReference>
<dbReference type="Gene3D" id="3.50.50.60">
    <property type="entry name" value="FAD/NAD(P)-binding domain"/>
    <property type="match status" value="2"/>
</dbReference>
<dbReference type="EMBL" id="AFZX01000010">
    <property type="protein sequence ID" value="EHL08932.1"/>
    <property type="molecule type" value="Genomic_DNA"/>
</dbReference>
<proteinExistence type="predicted"/>
<evidence type="ECO:0000259" key="2">
    <source>
        <dbReference type="Pfam" id="PF21688"/>
    </source>
</evidence>
<organism evidence="3 4">
    <name type="scientific">Desulfitobacterium hafniense DP7</name>
    <dbReference type="NCBI Taxonomy" id="537010"/>
    <lineage>
        <taxon>Bacteria</taxon>
        <taxon>Bacillati</taxon>
        <taxon>Bacillota</taxon>
        <taxon>Clostridia</taxon>
        <taxon>Eubacteriales</taxon>
        <taxon>Desulfitobacteriaceae</taxon>
        <taxon>Desulfitobacterium</taxon>
    </lineage>
</organism>
<comment type="caution">
    <text evidence="3">The sequence shown here is derived from an EMBL/GenBank/DDBJ whole genome shotgun (WGS) entry which is preliminary data.</text>
</comment>
<dbReference type="InterPro" id="IPR028348">
    <property type="entry name" value="FAD-binding_protein"/>
</dbReference>
<dbReference type="InterPro" id="IPR036188">
    <property type="entry name" value="FAD/NAD-bd_sf"/>
</dbReference>
<reference evidence="3 4" key="1">
    <citation type="submission" date="2011-08" db="EMBL/GenBank/DDBJ databases">
        <authorList>
            <person name="Weinstock G."/>
            <person name="Sodergren E."/>
            <person name="Clifton S."/>
            <person name="Fulton L."/>
            <person name="Fulton B."/>
            <person name="Courtney L."/>
            <person name="Fronick C."/>
            <person name="Harrison M."/>
            <person name="Strong C."/>
            <person name="Farmer C."/>
            <person name="Delahaunty K."/>
            <person name="Markovic C."/>
            <person name="Hall O."/>
            <person name="Minx P."/>
            <person name="Tomlinson C."/>
            <person name="Mitreva M."/>
            <person name="Hou S."/>
            <person name="Chen J."/>
            <person name="Wollam A."/>
            <person name="Pepin K.H."/>
            <person name="Johnson M."/>
            <person name="Bhonagiri V."/>
            <person name="Zhang X."/>
            <person name="Suruliraj S."/>
            <person name="Warren W."/>
            <person name="Chinwalla A."/>
            <person name="Mardis E.R."/>
            <person name="Wilson R.K."/>
        </authorList>
    </citation>
    <scope>NUCLEOTIDE SEQUENCE [LARGE SCALE GENOMIC DNA]</scope>
    <source>
        <strain evidence="3 4">DP7</strain>
    </source>
</reference>
<feature type="domain" description="FAD-dependent protein C-terminal" evidence="2">
    <location>
        <begin position="289"/>
        <end position="484"/>
    </location>
</feature>
<sequence>MEVYPLNLIWTNLRVPVEEDERQLPLMIARKLKVSQQSISNLRILRRSVDARKKPQLLFSYTLGFSLDIPYKEVNRVLHRVADLKPEPQIMPRPFMKPEKSLKHRPIVVGAGPAGYFAALTLAKGGYAPLVLEQGDDVETRSLKVENFWRTGQLDTESNVQFGEGGAGTFSDGKLTTRIADPRITEVLETFVEQGAPSEILFLAKAHIGTDILKIVTQRLREKIQSLGGEVRFRAKLTGLRHQNGKLVGVEVNHQEVVPAEAVILAIGHSARETYRLLLAQGVHLEQKAFAIGLRIEHPQKLINTSQYGVEFHPKLGPADYQLTYQDTTTGRGAYAFCMCPGGKVVAAASDLERLVTNGMSEYRRDTGIANSALVVTVGKGDFQREHPLAGVEFQEYWEHQAFLAGDRDYKAPAQSVRDFLAKRVTGDFPLPASYTPGIQPVELHRVLPQAVGDVLDRALLSFERKIQGFAGEMGTLTGIETRTSAPVRITRDKMGEALHIQGLFPAGEGAGYAGGIMSAAVDGIRSAEGIMAQYNPAD</sequence>
<dbReference type="Pfam" id="PF21688">
    <property type="entry name" value="FAD-depend_C"/>
    <property type="match status" value="1"/>
</dbReference>
<dbReference type="Proteomes" id="UP000004416">
    <property type="component" value="Unassembled WGS sequence"/>
</dbReference>
<feature type="domain" description="FAD/NAD(P)-binding" evidence="1">
    <location>
        <begin position="107"/>
        <end position="273"/>
    </location>
</feature>
<dbReference type="PANTHER" id="PTHR42842">
    <property type="entry name" value="FAD/NAD(P)-BINDING OXIDOREDUCTASE"/>
    <property type="match status" value="1"/>
</dbReference>
<dbReference type="AlphaFoldDB" id="G9XHD0"/>
<evidence type="ECO:0000313" key="4">
    <source>
        <dbReference type="Proteomes" id="UP000004416"/>
    </source>
</evidence>
<evidence type="ECO:0000259" key="1">
    <source>
        <dbReference type="Pfam" id="PF07992"/>
    </source>
</evidence>
<dbReference type="SUPFAM" id="SSF51905">
    <property type="entry name" value="FAD/NAD(P)-binding domain"/>
    <property type="match status" value="1"/>
</dbReference>
<dbReference type="PANTHER" id="PTHR42842:SF3">
    <property type="entry name" value="FAD_NAD(P)-BINDING OXIDOREDUCTASE FAMILY PROTEIN"/>
    <property type="match status" value="1"/>
</dbReference>
<dbReference type="PATRIC" id="fig|537010.4.peg.335"/>
<dbReference type="Gene3D" id="3.30.70.2700">
    <property type="match status" value="1"/>
</dbReference>
<accession>G9XHD0</accession>
<protein>
    <submittedName>
        <fullName evidence="3">FAD dependent oxidoreductase</fullName>
    </submittedName>
</protein>
<name>G9XHD0_DESHA</name>